<dbReference type="AlphaFoldDB" id="A0A1D1V8V1"/>
<dbReference type="EMBL" id="BDGG01000004">
    <property type="protein sequence ID" value="GAU98119.1"/>
    <property type="molecule type" value="Genomic_DNA"/>
</dbReference>
<dbReference type="Proteomes" id="UP000186922">
    <property type="component" value="Unassembled WGS sequence"/>
</dbReference>
<reference evidence="2 3" key="1">
    <citation type="journal article" date="2016" name="Nat. Commun.">
        <title>Extremotolerant tardigrade genome and improved radiotolerance of human cultured cells by tardigrade-unique protein.</title>
        <authorList>
            <person name="Hashimoto T."/>
            <person name="Horikawa D.D."/>
            <person name="Saito Y."/>
            <person name="Kuwahara H."/>
            <person name="Kozuka-Hata H."/>
            <person name="Shin-I T."/>
            <person name="Minakuchi Y."/>
            <person name="Ohishi K."/>
            <person name="Motoyama A."/>
            <person name="Aizu T."/>
            <person name="Enomoto A."/>
            <person name="Kondo K."/>
            <person name="Tanaka S."/>
            <person name="Hara Y."/>
            <person name="Koshikawa S."/>
            <person name="Sagara H."/>
            <person name="Miura T."/>
            <person name="Yokobori S."/>
            <person name="Miyagawa K."/>
            <person name="Suzuki Y."/>
            <person name="Kubo T."/>
            <person name="Oyama M."/>
            <person name="Kohara Y."/>
            <person name="Fujiyama A."/>
            <person name="Arakawa K."/>
            <person name="Katayama T."/>
            <person name="Toyoda A."/>
            <person name="Kunieda T."/>
        </authorList>
    </citation>
    <scope>NUCLEOTIDE SEQUENCE [LARGE SCALE GENOMIC DNA]</scope>
    <source>
        <strain evidence="2 3">YOKOZUNA-1</strain>
    </source>
</reference>
<gene>
    <name evidence="2" type="primary">RvY_09303-1</name>
    <name evidence="2" type="synonym">RvY_09303.1</name>
    <name evidence="2" type="ORF">RvY_09303</name>
</gene>
<keyword evidence="3" id="KW-1185">Reference proteome</keyword>
<proteinExistence type="predicted"/>
<evidence type="ECO:0000313" key="2">
    <source>
        <dbReference type="EMBL" id="GAU98119.1"/>
    </source>
</evidence>
<feature type="compositionally biased region" description="Polar residues" evidence="1">
    <location>
        <begin position="226"/>
        <end position="243"/>
    </location>
</feature>
<accession>A0A1D1V8V1</accession>
<feature type="region of interest" description="Disordered" evidence="1">
    <location>
        <begin position="408"/>
        <end position="479"/>
    </location>
</feature>
<evidence type="ECO:0000313" key="3">
    <source>
        <dbReference type="Proteomes" id="UP000186922"/>
    </source>
</evidence>
<organism evidence="2 3">
    <name type="scientific">Ramazzottius varieornatus</name>
    <name type="common">Water bear</name>
    <name type="synonym">Tardigrade</name>
    <dbReference type="NCBI Taxonomy" id="947166"/>
    <lineage>
        <taxon>Eukaryota</taxon>
        <taxon>Metazoa</taxon>
        <taxon>Ecdysozoa</taxon>
        <taxon>Tardigrada</taxon>
        <taxon>Eutardigrada</taxon>
        <taxon>Parachela</taxon>
        <taxon>Hypsibioidea</taxon>
        <taxon>Ramazzottiidae</taxon>
        <taxon>Ramazzottius</taxon>
    </lineage>
</organism>
<comment type="caution">
    <text evidence="2">The sequence shown here is derived from an EMBL/GenBank/DDBJ whole genome shotgun (WGS) entry which is preliminary data.</text>
</comment>
<feature type="region of interest" description="Disordered" evidence="1">
    <location>
        <begin position="196"/>
        <end position="243"/>
    </location>
</feature>
<sequence>MIYPNTPPEVGSVGSSIHPGYHPSEFLGRSGLALSLYGGPEANLLGASRTTVRSTKRTETGLPQGSSQIASAAFHAEHPGRQNPELYQEGYEEEIPAQNAAYQELCHHGQSVWQGLHGPDVDQVRSSLSQEYDEPLELRTSEAFRSPDTSQNYPVSFDSLTSSAASALPPFHFSEKTELGLLYSSPNSHSQYTVSPATLMETPPQLPLESRTRQRTRRERARTSQDVESYSARQETQQVRQASSEAVFKLPRAERVTRIKNPKSFVFSHLQIGNLHIDASNEYDPDVKRLYRLKIVFSARKLMYEFESKHLSSVAVSLKTAEPRARIDVPFQYIQSLKQEGDIVTIHTFDTLQLNTYLGHREENSITHLTKYMKEPVETSSRLSSYHKLTFEPGEGVKFKSFYDEALKGPKSSGSSKSTTPTSRSSRSRACAVSVSAERSTSSKRTNRKRPASEEDKAEEDPEQEEGKPAIKRQRSTRK</sequence>
<dbReference type="OrthoDB" id="10685566at2759"/>
<feature type="compositionally biased region" description="Low complexity" evidence="1">
    <location>
        <begin position="409"/>
        <end position="429"/>
    </location>
</feature>
<protein>
    <submittedName>
        <fullName evidence="2">Uncharacterized protein</fullName>
    </submittedName>
</protein>
<name>A0A1D1V8V1_RAMVA</name>
<feature type="compositionally biased region" description="Basic residues" evidence="1">
    <location>
        <begin position="470"/>
        <end position="479"/>
    </location>
</feature>
<evidence type="ECO:0000256" key="1">
    <source>
        <dbReference type="SAM" id="MobiDB-lite"/>
    </source>
</evidence>